<dbReference type="PANTHER" id="PTHR33625">
    <property type="entry name" value="OS08G0179900 PROTEIN"/>
    <property type="match status" value="1"/>
</dbReference>
<dbReference type="EMBL" id="PDCK01000043">
    <property type="protein sequence ID" value="PRQ32438.1"/>
    <property type="molecule type" value="Genomic_DNA"/>
</dbReference>
<keyword evidence="2" id="KW-1185">Reference proteome</keyword>
<name>A0A2P6QE20_ROSCH</name>
<organism evidence="1 2">
    <name type="scientific">Rosa chinensis</name>
    <name type="common">China rose</name>
    <dbReference type="NCBI Taxonomy" id="74649"/>
    <lineage>
        <taxon>Eukaryota</taxon>
        <taxon>Viridiplantae</taxon>
        <taxon>Streptophyta</taxon>
        <taxon>Embryophyta</taxon>
        <taxon>Tracheophyta</taxon>
        <taxon>Spermatophyta</taxon>
        <taxon>Magnoliopsida</taxon>
        <taxon>eudicotyledons</taxon>
        <taxon>Gunneridae</taxon>
        <taxon>Pentapetalae</taxon>
        <taxon>rosids</taxon>
        <taxon>fabids</taxon>
        <taxon>Rosales</taxon>
        <taxon>Rosaceae</taxon>
        <taxon>Rosoideae</taxon>
        <taxon>Rosoideae incertae sedis</taxon>
        <taxon>Rosa</taxon>
    </lineage>
</organism>
<dbReference type="Proteomes" id="UP000238479">
    <property type="component" value="Chromosome 5"/>
</dbReference>
<evidence type="ECO:0000313" key="2">
    <source>
        <dbReference type="Proteomes" id="UP000238479"/>
    </source>
</evidence>
<gene>
    <name evidence="1" type="ORF">RchiOBHm_Chr5g0046391</name>
</gene>
<accession>A0A2P6QE20</accession>
<dbReference type="PANTHER" id="PTHR33625:SF3">
    <property type="entry name" value="OS04G0550700 PROTEIN"/>
    <property type="match status" value="1"/>
</dbReference>
<sequence length="77" mass="8970">MEPYVYLCNSQPQGRQRVYEAFSLLQNESSVQRIVVSLSSDRAVWDAVMNNEVVRELRESFYAGDEGLWCLWMCNTT</sequence>
<evidence type="ECO:0000313" key="1">
    <source>
        <dbReference type="EMBL" id="PRQ32438.1"/>
    </source>
</evidence>
<dbReference type="AlphaFoldDB" id="A0A2P6QE20"/>
<dbReference type="STRING" id="74649.A0A2P6QE20"/>
<reference evidence="1 2" key="1">
    <citation type="journal article" date="2018" name="Nat. Genet.">
        <title>The Rosa genome provides new insights in the design of modern roses.</title>
        <authorList>
            <person name="Bendahmane M."/>
        </authorList>
    </citation>
    <scope>NUCLEOTIDE SEQUENCE [LARGE SCALE GENOMIC DNA]</scope>
    <source>
        <strain evidence="2">cv. Old Blush</strain>
    </source>
</reference>
<protein>
    <submittedName>
        <fullName evidence="1">Uncharacterized protein</fullName>
    </submittedName>
</protein>
<proteinExistence type="predicted"/>
<comment type="caution">
    <text evidence="1">The sequence shown here is derived from an EMBL/GenBank/DDBJ whole genome shotgun (WGS) entry which is preliminary data.</text>
</comment>
<dbReference type="Gramene" id="PRQ32438">
    <property type="protein sequence ID" value="PRQ32438"/>
    <property type="gene ID" value="RchiOBHm_Chr5g0046391"/>
</dbReference>